<name>A0ABX5XUZ5_9BACT</name>
<dbReference type="PANTHER" id="PTHR32089">
    <property type="entry name" value="METHYL-ACCEPTING CHEMOTAXIS PROTEIN MCPB"/>
    <property type="match status" value="1"/>
</dbReference>
<evidence type="ECO:0000259" key="8">
    <source>
        <dbReference type="PROSITE" id="PS50885"/>
    </source>
</evidence>
<dbReference type="Pfam" id="PF13426">
    <property type="entry name" value="PAS_9"/>
    <property type="match status" value="1"/>
</dbReference>
<dbReference type="PROSITE" id="PS50112">
    <property type="entry name" value="PAS"/>
    <property type="match status" value="1"/>
</dbReference>
<dbReference type="Pfam" id="PF00015">
    <property type="entry name" value="MCPsignal"/>
    <property type="match status" value="1"/>
</dbReference>
<dbReference type="SMART" id="SM00283">
    <property type="entry name" value="MA"/>
    <property type="match status" value="1"/>
</dbReference>
<dbReference type="Pfam" id="PF00672">
    <property type="entry name" value="HAMP"/>
    <property type="match status" value="1"/>
</dbReference>
<dbReference type="InterPro" id="IPR024478">
    <property type="entry name" value="HlyB_4HB_MCP"/>
</dbReference>
<evidence type="ECO:0000313" key="9">
    <source>
        <dbReference type="EMBL" id="QDV84775.1"/>
    </source>
</evidence>
<comment type="similarity">
    <text evidence="2">Belongs to the methyl-accepting chemotaxis (MCP) protein family.</text>
</comment>
<keyword evidence="5" id="KW-1133">Transmembrane helix</keyword>
<dbReference type="SUPFAM" id="SSF55785">
    <property type="entry name" value="PYP-like sensor domain (PAS domain)"/>
    <property type="match status" value="1"/>
</dbReference>
<dbReference type="Pfam" id="PF12729">
    <property type="entry name" value="4HB_MCP_1"/>
    <property type="match status" value="1"/>
</dbReference>
<keyword evidence="5" id="KW-0472">Membrane</keyword>
<dbReference type="Gene3D" id="6.10.340.10">
    <property type="match status" value="1"/>
</dbReference>
<keyword evidence="1 3" id="KW-0807">Transducer</keyword>
<reference evidence="9 10" key="1">
    <citation type="submission" date="2019-02" db="EMBL/GenBank/DDBJ databases">
        <title>Deep-cultivation of Planctomycetes and their phenomic and genomic characterization uncovers novel biology.</title>
        <authorList>
            <person name="Wiegand S."/>
            <person name="Jogler M."/>
            <person name="Boedeker C."/>
            <person name="Pinto D."/>
            <person name="Vollmers J."/>
            <person name="Rivas-Marin E."/>
            <person name="Kohn T."/>
            <person name="Peeters S.H."/>
            <person name="Heuer A."/>
            <person name="Rast P."/>
            <person name="Oberbeckmann S."/>
            <person name="Bunk B."/>
            <person name="Jeske O."/>
            <person name="Meyerdierks A."/>
            <person name="Storesund J.E."/>
            <person name="Kallscheuer N."/>
            <person name="Luecker S."/>
            <person name="Lage O.M."/>
            <person name="Pohl T."/>
            <person name="Merkel B.J."/>
            <person name="Hornburger P."/>
            <person name="Mueller R.-W."/>
            <person name="Bruemmer F."/>
            <person name="Labrenz M."/>
            <person name="Spormann A.M."/>
            <person name="Op den Camp H."/>
            <person name="Overmann J."/>
            <person name="Amann R."/>
            <person name="Jetten M.S.M."/>
            <person name="Mascher T."/>
            <person name="Medema M.H."/>
            <person name="Devos D.P."/>
            <person name="Kaster A.-K."/>
            <person name="Ovreas L."/>
            <person name="Rohde M."/>
            <person name="Galperin M.Y."/>
            <person name="Jogler C."/>
        </authorList>
    </citation>
    <scope>NUCLEOTIDE SEQUENCE [LARGE SCALE GENOMIC DNA]</scope>
    <source>
        <strain evidence="9 10">TBK1r</strain>
    </source>
</reference>
<evidence type="ECO:0000256" key="4">
    <source>
        <dbReference type="SAM" id="MobiDB-lite"/>
    </source>
</evidence>
<sequence length="702" mass="76101">MKNRGVLGKLLLLVGISVVAFCAVGIFGIVSNKRIHDSVDRVRLSAEQFQKGALNITDPLSELRQLTLTMVMAPNLELQEQLNDEQRLLTNRLDQTFNQWDLAANSRREKEAFQNLRASWEDYREIKDFTVDKVMGGYREEAFINAIRAENEQFQVVNDHVQGWQQAIIADAEAVNQSAGEIADNAFLVFILAIVIATALIGGFGFITTRRIVGPIETLKKTASKIAEHASSATIGEALDERIDVHSNDELGALARAFNTMIGNMHAAMEKLDVAEKRTQAILNSTADGILTIDAKGTIQSLNASCESLLKYRASELRGQAVTAIIPSFRFNGRAPASTAATASATTTATGRAPRSDRHGDESEAYGVDKQGRQVPIALRVTQMEFSGERIFIATLQDIERRKQDEQERTRLFEAIRETVSHLSVASSEISATMKQQSLGIEEQASAVTQTSSAVEEAARTAQESMHLANEVAEASRRADEVGRSGRKAIEDTRVSMNTVRERVESTADSILMLAERAQAIGEIITTVNEIADQTNLLALNAAIEASRAGEAGKGFSVVAAEVKSLAQQARQSTGQIREILSEIQHATNHAVLATEQGTQSVGDASGVVVKAEQTIEALVTMVGEASRVATRIVTASSQQATSMDQITESMNQIDRTTRQAMAATHQTAHSAEDLNHLGSRLAELLADDASVDRLTPASHSA</sequence>
<feature type="region of interest" description="Disordered" evidence="4">
    <location>
        <begin position="337"/>
        <end position="368"/>
    </location>
</feature>
<dbReference type="Proteomes" id="UP000318081">
    <property type="component" value="Chromosome"/>
</dbReference>
<evidence type="ECO:0000256" key="5">
    <source>
        <dbReference type="SAM" id="Phobius"/>
    </source>
</evidence>
<keyword evidence="10" id="KW-1185">Reference proteome</keyword>
<dbReference type="EMBL" id="CP036432">
    <property type="protein sequence ID" value="QDV84775.1"/>
    <property type="molecule type" value="Genomic_DNA"/>
</dbReference>
<proteinExistence type="inferred from homology"/>
<dbReference type="CDD" id="cd06225">
    <property type="entry name" value="HAMP"/>
    <property type="match status" value="1"/>
</dbReference>
<feature type="transmembrane region" description="Helical" evidence="5">
    <location>
        <begin position="186"/>
        <end position="207"/>
    </location>
</feature>
<organism evidence="9 10">
    <name type="scientific">Stieleria magnilauensis</name>
    <dbReference type="NCBI Taxonomy" id="2527963"/>
    <lineage>
        <taxon>Bacteria</taxon>
        <taxon>Pseudomonadati</taxon>
        <taxon>Planctomycetota</taxon>
        <taxon>Planctomycetia</taxon>
        <taxon>Pirellulales</taxon>
        <taxon>Pirellulaceae</taxon>
        <taxon>Stieleria</taxon>
    </lineage>
</organism>
<dbReference type="SMART" id="SM00091">
    <property type="entry name" value="PAS"/>
    <property type="match status" value="1"/>
</dbReference>
<dbReference type="NCBIfam" id="TIGR00229">
    <property type="entry name" value="sensory_box"/>
    <property type="match status" value="1"/>
</dbReference>
<dbReference type="CDD" id="cd00130">
    <property type="entry name" value="PAS"/>
    <property type="match status" value="1"/>
</dbReference>
<dbReference type="PROSITE" id="PS50111">
    <property type="entry name" value="CHEMOTAXIS_TRANSDUC_2"/>
    <property type="match status" value="1"/>
</dbReference>
<dbReference type="InterPro" id="IPR004089">
    <property type="entry name" value="MCPsignal_dom"/>
</dbReference>
<evidence type="ECO:0000259" key="7">
    <source>
        <dbReference type="PROSITE" id="PS50112"/>
    </source>
</evidence>
<dbReference type="Gene3D" id="3.30.450.20">
    <property type="entry name" value="PAS domain"/>
    <property type="match status" value="1"/>
</dbReference>
<feature type="compositionally biased region" description="Low complexity" evidence="4">
    <location>
        <begin position="337"/>
        <end position="353"/>
    </location>
</feature>
<feature type="transmembrane region" description="Helical" evidence="5">
    <location>
        <begin position="6"/>
        <end position="30"/>
    </location>
</feature>
<gene>
    <name evidence="9" type="primary">frzCD</name>
    <name evidence="9" type="ORF">TBK1r_37270</name>
</gene>
<dbReference type="RefSeq" id="WP_145213466.1">
    <property type="nucleotide sequence ID" value="NZ_CP036432.1"/>
</dbReference>
<keyword evidence="5" id="KW-0812">Transmembrane</keyword>
<protein>
    <submittedName>
        <fullName evidence="9">Frizzy aggregation protein FrzCD</fullName>
    </submittedName>
</protein>
<evidence type="ECO:0000256" key="3">
    <source>
        <dbReference type="PROSITE-ProRule" id="PRU00284"/>
    </source>
</evidence>
<dbReference type="CDD" id="cd11386">
    <property type="entry name" value="MCP_signal"/>
    <property type="match status" value="1"/>
</dbReference>
<dbReference type="Gene3D" id="1.10.287.950">
    <property type="entry name" value="Methyl-accepting chemotaxis protein"/>
    <property type="match status" value="1"/>
</dbReference>
<feature type="domain" description="HAMP" evidence="8">
    <location>
        <begin position="210"/>
        <end position="270"/>
    </location>
</feature>
<accession>A0ABX5XUZ5</accession>
<evidence type="ECO:0000256" key="1">
    <source>
        <dbReference type="ARBA" id="ARBA00023224"/>
    </source>
</evidence>
<dbReference type="InterPro" id="IPR003660">
    <property type="entry name" value="HAMP_dom"/>
</dbReference>
<dbReference type="SMART" id="SM00304">
    <property type="entry name" value="HAMP"/>
    <property type="match status" value="1"/>
</dbReference>
<evidence type="ECO:0000256" key="2">
    <source>
        <dbReference type="ARBA" id="ARBA00029447"/>
    </source>
</evidence>
<evidence type="ECO:0000259" key="6">
    <source>
        <dbReference type="PROSITE" id="PS50111"/>
    </source>
</evidence>
<dbReference type="PANTHER" id="PTHR32089:SF112">
    <property type="entry name" value="LYSOZYME-LIKE PROTEIN-RELATED"/>
    <property type="match status" value="1"/>
</dbReference>
<feature type="domain" description="Methyl-accepting transducer" evidence="6">
    <location>
        <begin position="419"/>
        <end position="655"/>
    </location>
</feature>
<dbReference type="PROSITE" id="PS50885">
    <property type="entry name" value="HAMP"/>
    <property type="match status" value="1"/>
</dbReference>
<dbReference type="InterPro" id="IPR000014">
    <property type="entry name" value="PAS"/>
</dbReference>
<dbReference type="InterPro" id="IPR035965">
    <property type="entry name" value="PAS-like_dom_sf"/>
</dbReference>
<evidence type="ECO:0000313" key="10">
    <source>
        <dbReference type="Proteomes" id="UP000318081"/>
    </source>
</evidence>
<dbReference type="SUPFAM" id="SSF58104">
    <property type="entry name" value="Methyl-accepting chemotaxis protein (MCP) signaling domain"/>
    <property type="match status" value="1"/>
</dbReference>
<feature type="domain" description="PAS" evidence="7">
    <location>
        <begin position="275"/>
        <end position="320"/>
    </location>
</feature>